<protein>
    <recommendedName>
        <fullName evidence="3">AroM protein</fullName>
    </recommendedName>
</protein>
<dbReference type="InterPro" id="IPR010843">
    <property type="entry name" value="Uncharacterised_AroM"/>
</dbReference>
<sequence>MSTPAQLGTITIGQAPRPDITPILLQHLPPGVSCVHAGLLDGLSRGEIEQRYAPQGDQPTLITRLLDGSSVVVDKARMLELLRQKAAALAAQGCRYVLVLCTGVFDDLEAGGAWLIEPDRIVSPTVAALAGGRQVGVIVPLASQMASEAHKWRALEQAPLCAAASPYSDETATLAQAAQDLRRQGAEVLVLDCMGFVERHRQVAAEASGLPVILSNAIIARLTAELLS</sequence>
<gene>
    <name evidence="1" type="ORF">LMG3458_02943</name>
</gene>
<evidence type="ECO:0000313" key="1">
    <source>
        <dbReference type="EMBL" id="CAB3706253.1"/>
    </source>
</evidence>
<accession>A0A6S7A0K5</accession>
<dbReference type="AlphaFoldDB" id="A0A6S7A0K5"/>
<name>A0A6S7A0K5_9BURK</name>
<dbReference type="Gene3D" id="3.40.50.12500">
    <property type="match status" value="1"/>
</dbReference>
<dbReference type="EMBL" id="CADIJO010000009">
    <property type="protein sequence ID" value="CAB3706253.1"/>
    <property type="molecule type" value="Genomic_DNA"/>
</dbReference>
<dbReference type="RefSeq" id="WP_175193024.1">
    <property type="nucleotide sequence ID" value="NZ_CADIJO010000009.1"/>
</dbReference>
<proteinExistence type="predicted"/>
<dbReference type="InterPro" id="IPR053714">
    <property type="entry name" value="Iso_Racemase_Enz_sf"/>
</dbReference>
<dbReference type="NCBIfam" id="NF007788">
    <property type="entry name" value="PRK10481.1"/>
    <property type="match status" value="1"/>
</dbReference>
<organism evidence="1 2">
    <name type="scientific">Achromobacter deleyi</name>
    <dbReference type="NCBI Taxonomy" id="1353891"/>
    <lineage>
        <taxon>Bacteria</taxon>
        <taxon>Pseudomonadati</taxon>
        <taxon>Pseudomonadota</taxon>
        <taxon>Betaproteobacteria</taxon>
        <taxon>Burkholderiales</taxon>
        <taxon>Alcaligenaceae</taxon>
        <taxon>Achromobacter</taxon>
    </lineage>
</organism>
<dbReference type="Proteomes" id="UP000494111">
    <property type="component" value="Unassembled WGS sequence"/>
</dbReference>
<evidence type="ECO:0000313" key="2">
    <source>
        <dbReference type="Proteomes" id="UP000494111"/>
    </source>
</evidence>
<reference evidence="1 2" key="1">
    <citation type="submission" date="2020-04" db="EMBL/GenBank/DDBJ databases">
        <authorList>
            <person name="De Canck E."/>
        </authorList>
    </citation>
    <scope>NUCLEOTIDE SEQUENCE [LARGE SCALE GENOMIC DNA]</scope>
    <source>
        <strain evidence="1 2">LMG 3458</strain>
    </source>
</reference>
<dbReference type="Pfam" id="PF07302">
    <property type="entry name" value="AroM"/>
    <property type="match status" value="1"/>
</dbReference>
<evidence type="ECO:0008006" key="3">
    <source>
        <dbReference type="Google" id="ProtNLM"/>
    </source>
</evidence>